<reference evidence="3" key="1">
    <citation type="submission" date="2010-09" db="EMBL/GenBank/DDBJ databases">
        <authorList>
            <person name="Daugherty S.C."/>
            <person name="Kilian M."/>
            <person name="Tettelin H."/>
        </authorList>
    </citation>
    <scope>NUCLEOTIDE SEQUENCE [LARGE SCALE GENOMIC DNA]</scope>
    <source>
        <strain evidence="3">SK1302</strain>
    </source>
</reference>
<organism evidence="3">
    <name type="scientific">Streptococcus infantis SK1302</name>
    <dbReference type="NCBI Taxonomy" id="871237"/>
    <lineage>
        <taxon>Bacteria</taxon>
        <taxon>Bacillati</taxon>
        <taxon>Bacillota</taxon>
        <taxon>Bacilli</taxon>
        <taxon>Lactobacillales</taxon>
        <taxon>Streptococcaceae</taxon>
        <taxon>Streptococcus</taxon>
    </lineage>
</organism>
<feature type="domain" description="Lipoyl-binding" evidence="2">
    <location>
        <begin position="1"/>
        <end position="38"/>
    </location>
</feature>
<keyword evidence="1" id="KW-0472">Membrane</keyword>
<name>A0ABP2J4P0_9STRE</name>
<feature type="transmembrane region" description="Helical" evidence="1">
    <location>
        <begin position="72"/>
        <end position="92"/>
    </location>
</feature>
<proteinExistence type="predicted"/>
<evidence type="ECO:0000259" key="2">
    <source>
        <dbReference type="Pfam" id="PF00364"/>
    </source>
</evidence>
<evidence type="ECO:0000313" key="3">
    <source>
        <dbReference type="EMBL" id="EFO53477.1"/>
    </source>
</evidence>
<dbReference type="EMBL" id="AEDY01000122">
    <property type="protein sequence ID" value="EFO53477.1"/>
    <property type="molecule type" value="Genomic_DNA"/>
</dbReference>
<accession>A0ABP2J4P0</accession>
<dbReference type="CDD" id="cd06849">
    <property type="entry name" value="lipoyl_domain"/>
    <property type="match status" value="1"/>
</dbReference>
<comment type="caution">
    <text evidence="3">The sequence shown here is derived from an EMBL/GenBank/DDBJ whole genome shotgun (WGS) entry which is preliminary data.</text>
</comment>
<keyword evidence="1" id="KW-1133">Transmembrane helix</keyword>
<keyword evidence="1" id="KW-0812">Transmembrane</keyword>
<dbReference type="Pfam" id="PF00364">
    <property type="entry name" value="Biotin_lipoyl"/>
    <property type="match status" value="1"/>
</dbReference>
<gene>
    <name evidence="3" type="ORF">SIN_1815</name>
</gene>
<sequence length="96" mass="10928">MEIMTDKVSMELEAEEDGYLIAILKGDGETVPVTEVIGYLGEEGKISLQLERLHQKLAQHLQQVLRMMMVRAMMLMISLLLVVDLLVMFLPLKQLN</sequence>
<dbReference type="Gene3D" id="2.40.50.100">
    <property type="match status" value="1"/>
</dbReference>
<evidence type="ECO:0000256" key="1">
    <source>
        <dbReference type="SAM" id="Phobius"/>
    </source>
</evidence>
<dbReference type="InterPro" id="IPR000089">
    <property type="entry name" value="Biotin_lipoyl"/>
</dbReference>
<protein>
    <submittedName>
        <fullName evidence="3">Dihydrolipoamide dehydrogenase</fullName>
    </submittedName>
</protein>
<dbReference type="InterPro" id="IPR011053">
    <property type="entry name" value="Single_hybrid_motif"/>
</dbReference>
<dbReference type="SUPFAM" id="SSF51230">
    <property type="entry name" value="Single hybrid motif"/>
    <property type="match status" value="1"/>
</dbReference>